<evidence type="ECO:0000256" key="4">
    <source>
        <dbReference type="ARBA" id="ARBA00022670"/>
    </source>
</evidence>
<dbReference type="Gene3D" id="2.60.120.260">
    <property type="entry name" value="Galactose-binding domain-like"/>
    <property type="match status" value="1"/>
</dbReference>
<proteinExistence type="predicted"/>
<dbReference type="AlphaFoldDB" id="A0A1A9A456"/>
<keyword evidence="4" id="KW-0645">Protease</keyword>
<feature type="domain" description="Peptidase M6-like" evidence="12">
    <location>
        <begin position="112"/>
        <end position="437"/>
    </location>
</feature>
<dbReference type="GO" id="GO:0046872">
    <property type="term" value="F:metal ion binding"/>
    <property type="evidence" value="ECO:0007669"/>
    <property type="project" value="UniProtKB-KW"/>
</dbReference>
<dbReference type="Pfam" id="PF05547">
    <property type="entry name" value="Peptidase_M6"/>
    <property type="match status" value="1"/>
</dbReference>
<keyword evidence="3" id="KW-0964">Secreted</keyword>
<dbReference type="Pfam" id="PF20774">
    <property type="entry name" value="InhA-like_VEG"/>
    <property type="match status" value="1"/>
</dbReference>
<dbReference type="InterPro" id="IPR012300">
    <property type="entry name" value="Pept_M6_InhA"/>
</dbReference>
<dbReference type="NCBIfam" id="TIGR03296">
    <property type="entry name" value="M6dom_TIGR03296"/>
    <property type="match status" value="1"/>
</dbReference>
<evidence type="ECO:0000256" key="6">
    <source>
        <dbReference type="ARBA" id="ARBA00022729"/>
    </source>
</evidence>
<evidence type="ECO:0000256" key="7">
    <source>
        <dbReference type="ARBA" id="ARBA00022801"/>
    </source>
</evidence>
<sequence length="821" mass="90117">MRKVAVGLLGLSLTATGLMAGTAASAAPTPKLPAPAPSVSEPQQAEHDLPNPLETKRRALRQEGLSEVLSGRAKAQKINGSTVVKVGTKAAEGPAARGLTKSTRTGAGPTEDQYVELGRERTDKIFVILAEFGDERHPDFPDKDTTPRTAGPVKFDGPLSNQIPQPNRAVDNSTVWQPNYDADYFRKLYFGTAPGDESLKQYYEAQSSGRYSVDGEVTNWVKVKYNEARYGRSGDDPKDANGDDPNVCPSNTCSNTWELVRDAANQWVADQKKQGRTDAQIAADVKSMDEWDRYDFDGDGNFNEPDGYIDHFQIVHSGGDEADGDPIYGEDAIWSHRWYAFASDISNTGPAGNLGGGTEIGNTGVWIGDYTIQPENGGRSVFYHEYGHDLGLPDDYNVNNGGDNNNEHWTLMAQSRLGGKNDGGIGERGGDLGAWNKLQLNWLDYEVIKAGEKRTLKMGPQEYNSDKAQGAVVVLPKRTYTFDNGKPFEGTKQYFSGNDDGLNTTMTRTIDLTGKTSAAVTMKGRYNIEEDFDYLFFEASTDGGTTWSALPGTVGGKALKEISPGRFALTGSSAPDEDSAPEWVDVNIPLNSLAGKKVQFRLHYTTDGGVSAGGFYGDAIAVTADGATVFTDGAEAGAGNWALNGFSIQAETYTKDFDNYYIAGNRSYVSYDKYLKTGPYYFGYQNTRPDYVDHYAYQTGLLISYWNLRWADNDTFDHPGEGRNMIIDAHPRPIYNLTGNPWRARVQVYDAPFSLKKADSFTLHINSQPQYIRGQAAQPLFDDTQQYWYPELPNHGVKLPATGVKIKVLEQDGTSLKVRFS</sequence>
<accession>A0A1A9A456</accession>
<dbReference type="EMBL" id="LT594323">
    <property type="protein sequence ID" value="SBT50880.1"/>
    <property type="molecule type" value="Genomic_DNA"/>
</dbReference>
<evidence type="ECO:0000259" key="12">
    <source>
        <dbReference type="Pfam" id="PF05547"/>
    </source>
</evidence>
<keyword evidence="15" id="KW-1185">Reference proteome</keyword>
<gene>
    <name evidence="14" type="ORF">GA0070611_4934</name>
</gene>
<dbReference type="GO" id="GO:0005576">
    <property type="term" value="C:extracellular region"/>
    <property type="evidence" value="ECO:0007669"/>
    <property type="project" value="UniProtKB-SubCell"/>
</dbReference>
<dbReference type="STRING" id="261654.GA0070611_4934"/>
<evidence type="ECO:0000313" key="15">
    <source>
        <dbReference type="Proteomes" id="UP000199385"/>
    </source>
</evidence>
<dbReference type="SUPFAM" id="SSF110296">
    <property type="entry name" value="Oligoxyloglucan reducing end-specific cellobiohydrolase"/>
    <property type="match status" value="1"/>
</dbReference>
<feature type="domain" description="Immune inhibitor A-like metallopeptidase VEG" evidence="13">
    <location>
        <begin position="654"/>
        <end position="811"/>
    </location>
</feature>
<keyword evidence="7" id="KW-0378">Hydrolase</keyword>
<evidence type="ECO:0000313" key="14">
    <source>
        <dbReference type="EMBL" id="SBT50880.1"/>
    </source>
</evidence>
<dbReference type="SUPFAM" id="SSF55486">
    <property type="entry name" value="Metalloproteases ('zincins'), catalytic domain"/>
    <property type="match status" value="1"/>
</dbReference>
<evidence type="ECO:0000256" key="10">
    <source>
        <dbReference type="SAM" id="MobiDB-lite"/>
    </source>
</evidence>
<dbReference type="GO" id="GO:0006508">
    <property type="term" value="P:proteolysis"/>
    <property type="evidence" value="ECO:0007669"/>
    <property type="project" value="UniProtKB-KW"/>
</dbReference>
<protein>
    <submittedName>
        <fullName evidence="14">Immune inhibitor A</fullName>
    </submittedName>
</protein>
<evidence type="ECO:0000256" key="5">
    <source>
        <dbReference type="ARBA" id="ARBA00022723"/>
    </source>
</evidence>
<feature type="compositionally biased region" description="Basic and acidic residues" evidence="10">
    <location>
        <begin position="44"/>
        <end position="53"/>
    </location>
</feature>
<organism evidence="14 15">
    <name type="scientific">Micromonospora auratinigra</name>
    <dbReference type="NCBI Taxonomy" id="261654"/>
    <lineage>
        <taxon>Bacteria</taxon>
        <taxon>Bacillati</taxon>
        <taxon>Actinomycetota</taxon>
        <taxon>Actinomycetes</taxon>
        <taxon>Micromonosporales</taxon>
        <taxon>Micromonosporaceae</taxon>
        <taxon>Micromonospora</taxon>
    </lineage>
</organism>
<keyword evidence="9" id="KW-0482">Metalloprotease</keyword>
<reference evidence="15" key="1">
    <citation type="submission" date="2016-06" db="EMBL/GenBank/DDBJ databases">
        <authorList>
            <person name="Varghese N."/>
            <person name="Submissions Spin"/>
        </authorList>
    </citation>
    <scope>NUCLEOTIDE SEQUENCE [LARGE SCALE GENOMIC DNA]</scope>
    <source>
        <strain evidence="15">DSM 44815</strain>
    </source>
</reference>
<dbReference type="PATRIC" id="fig|261654.4.peg.5002"/>
<dbReference type="Proteomes" id="UP000199385">
    <property type="component" value="Chromosome I"/>
</dbReference>
<keyword evidence="8" id="KW-0862">Zinc</keyword>
<comment type="cofactor">
    <cofactor evidence="1">
        <name>Zn(2+)</name>
        <dbReference type="ChEBI" id="CHEBI:29105"/>
    </cofactor>
</comment>
<feature type="chain" id="PRO_5008383151" evidence="11">
    <location>
        <begin position="27"/>
        <end position="821"/>
    </location>
</feature>
<feature type="region of interest" description="Disordered" evidence="10">
    <location>
        <begin position="25"/>
        <end position="53"/>
    </location>
</feature>
<keyword evidence="5" id="KW-0479">Metal-binding</keyword>
<comment type="subcellular location">
    <subcellularLocation>
        <location evidence="2">Secreted</location>
    </subcellularLocation>
</comment>
<dbReference type="PIRSF" id="PIRSF007519">
    <property type="entry name" value="Protease_InhA"/>
    <property type="match status" value="1"/>
</dbReference>
<name>A0A1A9A456_9ACTN</name>
<feature type="region of interest" description="Disordered" evidence="10">
    <location>
        <begin position="90"/>
        <end position="110"/>
    </location>
</feature>
<evidence type="ECO:0000259" key="13">
    <source>
        <dbReference type="Pfam" id="PF20774"/>
    </source>
</evidence>
<evidence type="ECO:0000256" key="11">
    <source>
        <dbReference type="SAM" id="SignalP"/>
    </source>
</evidence>
<evidence type="ECO:0000256" key="1">
    <source>
        <dbReference type="ARBA" id="ARBA00001947"/>
    </source>
</evidence>
<evidence type="ECO:0000256" key="9">
    <source>
        <dbReference type="ARBA" id="ARBA00023049"/>
    </source>
</evidence>
<dbReference type="InterPro" id="IPR048665">
    <property type="entry name" value="InhA-like_VEG"/>
</dbReference>
<dbReference type="PANTHER" id="PTHR13062">
    <property type="entry name" value="COLLAGENASE"/>
    <property type="match status" value="1"/>
</dbReference>
<dbReference type="Pfam" id="PF20773">
    <property type="entry name" value="InhA-like_MAM"/>
    <property type="match status" value="1"/>
</dbReference>
<dbReference type="InterPro" id="IPR008757">
    <property type="entry name" value="Peptidase_M6-like_domain"/>
</dbReference>
<keyword evidence="6 11" id="KW-0732">Signal</keyword>
<evidence type="ECO:0000256" key="8">
    <source>
        <dbReference type="ARBA" id="ARBA00022833"/>
    </source>
</evidence>
<evidence type="ECO:0000256" key="3">
    <source>
        <dbReference type="ARBA" id="ARBA00022525"/>
    </source>
</evidence>
<dbReference type="GO" id="GO:0008237">
    <property type="term" value="F:metallopeptidase activity"/>
    <property type="evidence" value="ECO:0007669"/>
    <property type="project" value="UniProtKB-KW"/>
</dbReference>
<dbReference type="PANTHER" id="PTHR13062:SF12">
    <property type="entry name" value="ALPHA-2-MACROGLOBULIN DOMAIN-CONTAINING PROTEIN"/>
    <property type="match status" value="1"/>
</dbReference>
<feature type="signal peptide" evidence="11">
    <location>
        <begin position="1"/>
        <end position="26"/>
    </location>
</feature>
<evidence type="ECO:0000256" key="2">
    <source>
        <dbReference type="ARBA" id="ARBA00004613"/>
    </source>
</evidence>